<dbReference type="EMBL" id="JYDR01000142">
    <property type="protein sequence ID" value="KRY67269.1"/>
    <property type="molecule type" value="Genomic_DNA"/>
</dbReference>
<dbReference type="AlphaFoldDB" id="A0A0V1E0A0"/>
<gene>
    <name evidence="2" type="ORF">T4A_3538</name>
</gene>
<reference evidence="2 3" key="1">
    <citation type="submission" date="2015-01" db="EMBL/GenBank/DDBJ databases">
        <title>Evolution of Trichinella species and genotypes.</title>
        <authorList>
            <person name="Korhonen P.K."/>
            <person name="Edoardo P."/>
            <person name="Giuseppe L.R."/>
            <person name="Gasser R.B."/>
        </authorList>
    </citation>
    <scope>NUCLEOTIDE SEQUENCE [LARGE SCALE GENOMIC DNA]</scope>
    <source>
        <strain evidence="2">ISS13</strain>
    </source>
</reference>
<evidence type="ECO:0000313" key="2">
    <source>
        <dbReference type="EMBL" id="KRY67269.1"/>
    </source>
</evidence>
<name>A0A0V1E0A0_TRIPS</name>
<accession>A0A0V1E0A0</accession>
<proteinExistence type="predicted"/>
<protein>
    <recommendedName>
        <fullName evidence="4">Secreted protein</fullName>
    </recommendedName>
</protein>
<dbReference type="Proteomes" id="UP000054632">
    <property type="component" value="Unassembled WGS sequence"/>
</dbReference>
<evidence type="ECO:0008006" key="4">
    <source>
        <dbReference type="Google" id="ProtNLM"/>
    </source>
</evidence>
<evidence type="ECO:0000313" key="3">
    <source>
        <dbReference type="Proteomes" id="UP000054632"/>
    </source>
</evidence>
<evidence type="ECO:0000256" key="1">
    <source>
        <dbReference type="SAM" id="SignalP"/>
    </source>
</evidence>
<comment type="caution">
    <text evidence="2">The sequence shown here is derived from an EMBL/GenBank/DDBJ whole genome shotgun (WGS) entry which is preliminary data.</text>
</comment>
<keyword evidence="1" id="KW-0732">Signal</keyword>
<organism evidence="2 3">
    <name type="scientific">Trichinella pseudospiralis</name>
    <name type="common">Parasitic roundworm</name>
    <dbReference type="NCBI Taxonomy" id="6337"/>
    <lineage>
        <taxon>Eukaryota</taxon>
        <taxon>Metazoa</taxon>
        <taxon>Ecdysozoa</taxon>
        <taxon>Nematoda</taxon>
        <taxon>Enoplea</taxon>
        <taxon>Dorylaimia</taxon>
        <taxon>Trichinellida</taxon>
        <taxon>Trichinellidae</taxon>
        <taxon>Trichinella</taxon>
    </lineage>
</organism>
<feature type="signal peptide" evidence="1">
    <location>
        <begin position="1"/>
        <end position="25"/>
    </location>
</feature>
<sequence length="89" mass="10314">MKPSFWVKLSCTSSFSLLHVWPASWQAGCSHLCNVKFVLHVYKMGECLFVCVCKKIAVLEGPFPSRLIRQLQKAFRLGTLKRFGEWFNF</sequence>
<feature type="chain" id="PRO_5006876980" description="Secreted protein" evidence="1">
    <location>
        <begin position="26"/>
        <end position="89"/>
    </location>
</feature>